<keyword evidence="1" id="KW-0378">Hydrolase</keyword>
<dbReference type="SUPFAM" id="SSF56747">
    <property type="entry name" value="Prim-pol domain"/>
    <property type="match status" value="1"/>
</dbReference>
<dbReference type="PANTHER" id="PTHR35372:SF2">
    <property type="entry name" value="SF3 HELICASE DOMAIN-CONTAINING PROTEIN"/>
    <property type="match status" value="1"/>
</dbReference>
<evidence type="ECO:0000256" key="2">
    <source>
        <dbReference type="SAM" id="MobiDB-lite"/>
    </source>
</evidence>
<dbReference type="CDD" id="cd04859">
    <property type="entry name" value="Prim_Pol"/>
    <property type="match status" value="1"/>
</dbReference>
<proteinExistence type="predicted"/>
<dbReference type="SMART" id="SM00943">
    <property type="entry name" value="Prim-Pol"/>
    <property type="match status" value="1"/>
</dbReference>
<dbReference type="PANTHER" id="PTHR35372">
    <property type="entry name" value="ATP BINDING PROTEIN-RELATED"/>
    <property type="match status" value="1"/>
</dbReference>
<accession>A0AA48M2A5</accession>
<dbReference type="Pfam" id="PF09250">
    <property type="entry name" value="Prim-Pol"/>
    <property type="match status" value="1"/>
</dbReference>
<dbReference type="InterPro" id="IPR015330">
    <property type="entry name" value="DNA_primase/pol_bifunc_N"/>
</dbReference>
<feature type="compositionally biased region" description="Basic and acidic residues" evidence="2">
    <location>
        <begin position="819"/>
        <end position="829"/>
    </location>
</feature>
<reference evidence="4" key="1">
    <citation type="submission" date="2023-07" db="EMBL/GenBank/DDBJ databases">
        <authorList>
            <person name="Pelsma A.J. K."/>
        </authorList>
    </citation>
    <scope>NUCLEOTIDE SEQUENCE</scope>
</reference>
<organism evidence="4">
    <name type="scientific">freshwater sediment metagenome</name>
    <dbReference type="NCBI Taxonomy" id="556182"/>
    <lineage>
        <taxon>unclassified sequences</taxon>
        <taxon>metagenomes</taxon>
        <taxon>ecological metagenomes</taxon>
    </lineage>
</organism>
<name>A0AA48M2A5_9ZZZZ</name>
<dbReference type="AlphaFoldDB" id="A0AA48M2A5"/>
<dbReference type="Pfam" id="PF13148">
    <property type="entry name" value="DUF3987"/>
    <property type="match status" value="1"/>
</dbReference>
<feature type="region of interest" description="Disordered" evidence="2">
    <location>
        <begin position="807"/>
        <end position="829"/>
    </location>
</feature>
<feature type="compositionally biased region" description="Basic and acidic residues" evidence="2">
    <location>
        <begin position="230"/>
        <end position="240"/>
    </location>
</feature>
<evidence type="ECO:0000256" key="1">
    <source>
        <dbReference type="ARBA" id="ARBA00022801"/>
    </source>
</evidence>
<evidence type="ECO:0000313" key="4">
    <source>
        <dbReference type="EMBL" id="CAJ0860350.1"/>
    </source>
</evidence>
<feature type="domain" description="DNA primase/polymerase bifunctional N-terminal" evidence="3">
    <location>
        <begin position="53"/>
        <end position="221"/>
    </location>
</feature>
<dbReference type="InterPro" id="IPR051620">
    <property type="entry name" value="ORF904-like_C"/>
</dbReference>
<evidence type="ECO:0000259" key="3">
    <source>
        <dbReference type="SMART" id="SM00943"/>
    </source>
</evidence>
<dbReference type="GO" id="GO:0016787">
    <property type="term" value="F:hydrolase activity"/>
    <property type="evidence" value="ECO:0007669"/>
    <property type="project" value="UniProtKB-KW"/>
</dbReference>
<gene>
    <name evidence="4" type="ORF">AMST5_01294</name>
</gene>
<protein>
    <recommendedName>
        <fullName evidence="3">DNA primase/polymerase bifunctional N-terminal domain-containing protein</fullName>
    </recommendedName>
</protein>
<dbReference type="EMBL" id="OY288114">
    <property type="protein sequence ID" value="CAJ0860350.1"/>
    <property type="molecule type" value="Genomic_DNA"/>
</dbReference>
<feature type="region of interest" description="Disordered" evidence="2">
    <location>
        <begin position="230"/>
        <end position="249"/>
    </location>
</feature>
<dbReference type="InterPro" id="IPR025048">
    <property type="entry name" value="DUF3987"/>
</dbReference>
<sequence length="829" mass="91048">MYANRYEKNQEKILENFSENSTTGPWDPNEIFDWRDYPTLTLVQRKPTNQSVAMRLAQAGFCIFPCGADKKPLGGVRWRDESTCDQAQIARWRNRWPNAVPAIDMGKSGLIVIDCDRHGGPDGVAALESLIDEHGLLDYGPVIHTPSDGLHLYFRQPSDGKPLGNSKGALPPGIDVRGVGGYVIASGATLPDGRQWSGVDGMDDIDDAFELDNIPEPPAWLVDMIRAPKQRDETAPRETRQQPSIARYDASDAGARAWAAKALDGKADDLAGTPHGGRDNALNASSYAMGTMIARGWIGQEEVVAAFEEASRANGFTKEEGARKVRDKIIRAIRDGMANPHADLADRDREEAEKFAPWLERINRMVDEAFPNESPKITLGDDGTLYDSETGEIVGVDKETEEPVLGDDFATMILARRGLVSDVAKWIIHTSLAPRPRLAVASALAIVAALSSRQMVTPTNANLNLYVLMIAKTGAGKDTSIGAPANVLSETELSSILGPGRFQSEVYVYDTLIVKPVCIVSTDEIGSYFAAITGRNAQSHFAQILSAFRIAYGGGIIPTPGSRIHPSVLIHRPCLTLLGASTPEQFYSSIGNAQLEDGTLNRFIAVTSLESVEKRYDFDSRQPVPKELKQRLLALADRPGNQDPWRFRMTPPDDSFKPGDPYVVPWTNEAKEAWIDFDREIGRRMEADAHIAKFAVRCAENAIRVATVLAVSENIGRPMVRPEHIAMGRAMVESSLRDMVRGYDEHGEATKGFRLREKILEAIGRKKGGVIARTALYHAVERISEGQAAFGDAINFLTNMGAIEEVEPPASQKAKRGKKAELYRLRPRR</sequence>